<comment type="cofactor">
    <cofactor evidence="1">
        <name>Mg(2+)</name>
        <dbReference type="ChEBI" id="CHEBI:18420"/>
    </cofactor>
</comment>
<dbReference type="InterPro" id="IPR008949">
    <property type="entry name" value="Isoprenoid_synthase_dom_sf"/>
</dbReference>
<accession>A0ABD1G0I3</accession>
<feature type="domain" description="Terpene synthase metal-binding" evidence="7">
    <location>
        <begin position="257"/>
        <end position="495"/>
    </location>
</feature>
<dbReference type="AlphaFoldDB" id="A0ABD1G0I3"/>
<dbReference type="InterPro" id="IPR036965">
    <property type="entry name" value="Terpene_synth_N_sf"/>
</dbReference>
<gene>
    <name evidence="8" type="ORF">AAHA92_30081</name>
</gene>
<dbReference type="GO" id="GO:0016114">
    <property type="term" value="P:terpenoid biosynthetic process"/>
    <property type="evidence" value="ECO:0007669"/>
    <property type="project" value="UniProtKB-ARBA"/>
</dbReference>
<dbReference type="Gene3D" id="1.50.10.130">
    <property type="entry name" value="Terpene synthase, N-terminal domain"/>
    <property type="match status" value="1"/>
</dbReference>
<dbReference type="Pfam" id="PF03936">
    <property type="entry name" value="Terpene_synth_C"/>
    <property type="match status" value="1"/>
</dbReference>
<dbReference type="InterPro" id="IPR008930">
    <property type="entry name" value="Terpenoid_cyclase/PrenylTrfase"/>
</dbReference>
<dbReference type="Gene3D" id="1.10.600.10">
    <property type="entry name" value="Farnesyl Diphosphate Synthase"/>
    <property type="match status" value="1"/>
</dbReference>
<proteinExistence type="predicted"/>
<protein>
    <submittedName>
        <fullName evidence="8">Bifunctional sesquiterpene synthase 1-like</fullName>
    </submittedName>
</protein>
<evidence type="ECO:0000256" key="4">
    <source>
        <dbReference type="ARBA" id="ARBA00022842"/>
    </source>
</evidence>
<keyword evidence="9" id="KW-1185">Reference proteome</keyword>
<keyword evidence="4" id="KW-0460">Magnesium</keyword>
<dbReference type="PANTHER" id="PTHR31225:SF93">
    <property type="entry name" value="ALPHA-HUMULENE_(-)-(E)-BETA-CARYOPHYLLENE SYNTHASE"/>
    <property type="match status" value="1"/>
</dbReference>
<evidence type="ECO:0000259" key="7">
    <source>
        <dbReference type="Pfam" id="PF03936"/>
    </source>
</evidence>
<dbReference type="Proteomes" id="UP001567538">
    <property type="component" value="Unassembled WGS sequence"/>
</dbReference>
<dbReference type="InterPro" id="IPR001906">
    <property type="entry name" value="Terpene_synth_N"/>
</dbReference>
<dbReference type="EMBL" id="JBEAFC010000011">
    <property type="protein sequence ID" value="KAL1537586.1"/>
    <property type="molecule type" value="Genomic_DNA"/>
</dbReference>
<dbReference type="GO" id="GO:0046872">
    <property type="term" value="F:metal ion binding"/>
    <property type="evidence" value="ECO:0007669"/>
    <property type="project" value="UniProtKB-KW"/>
</dbReference>
<feature type="domain" description="Terpene synthase N-terminal" evidence="6">
    <location>
        <begin position="25"/>
        <end position="199"/>
    </location>
</feature>
<reference evidence="8 9" key="1">
    <citation type="submission" date="2024-06" db="EMBL/GenBank/DDBJ databases">
        <title>A chromosome level genome sequence of Diviner's sage (Salvia divinorum).</title>
        <authorList>
            <person name="Ford S.A."/>
            <person name="Ro D.-K."/>
            <person name="Ness R.W."/>
            <person name="Phillips M.A."/>
        </authorList>
    </citation>
    <scope>NUCLEOTIDE SEQUENCE [LARGE SCALE GENOMIC DNA]</scope>
    <source>
        <strain evidence="8">SAF-2024a</strain>
        <tissue evidence="8">Leaf</tissue>
    </source>
</reference>
<dbReference type="Pfam" id="PF01397">
    <property type="entry name" value="Terpene_synth"/>
    <property type="match status" value="1"/>
</dbReference>
<evidence type="ECO:0000256" key="3">
    <source>
        <dbReference type="ARBA" id="ARBA00022723"/>
    </source>
</evidence>
<evidence type="ECO:0000313" key="9">
    <source>
        <dbReference type="Proteomes" id="UP001567538"/>
    </source>
</evidence>
<dbReference type="PANTHER" id="PTHR31225">
    <property type="entry name" value="OS04G0344100 PROTEIN-RELATED"/>
    <property type="match status" value="1"/>
</dbReference>
<dbReference type="SUPFAM" id="SSF48576">
    <property type="entry name" value="Terpenoid synthases"/>
    <property type="match status" value="1"/>
</dbReference>
<keyword evidence="5" id="KW-0456">Lyase</keyword>
<dbReference type="GO" id="GO:0010333">
    <property type="term" value="F:terpene synthase activity"/>
    <property type="evidence" value="ECO:0007669"/>
    <property type="project" value="UniProtKB-ARBA"/>
</dbReference>
<dbReference type="InterPro" id="IPR005630">
    <property type="entry name" value="Terpene_synthase_metal-bd"/>
</dbReference>
<evidence type="ECO:0000256" key="2">
    <source>
        <dbReference type="ARBA" id="ARBA00004721"/>
    </source>
</evidence>
<comment type="pathway">
    <text evidence="2">Secondary metabolite biosynthesis; terpenoid biosynthesis.</text>
</comment>
<organism evidence="8 9">
    <name type="scientific">Salvia divinorum</name>
    <name type="common">Maria pastora</name>
    <name type="synonym">Diviner's sage</name>
    <dbReference type="NCBI Taxonomy" id="28513"/>
    <lineage>
        <taxon>Eukaryota</taxon>
        <taxon>Viridiplantae</taxon>
        <taxon>Streptophyta</taxon>
        <taxon>Embryophyta</taxon>
        <taxon>Tracheophyta</taxon>
        <taxon>Spermatophyta</taxon>
        <taxon>Magnoliopsida</taxon>
        <taxon>eudicotyledons</taxon>
        <taxon>Gunneridae</taxon>
        <taxon>Pentapetalae</taxon>
        <taxon>asterids</taxon>
        <taxon>lamiids</taxon>
        <taxon>Lamiales</taxon>
        <taxon>Lamiaceae</taxon>
        <taxon>Nepetoideae</taxon>
        <taxon>Mentheae</taxon>
        <taxon>Salviinae</taxon>
        <taxon>Salvia</taxon>
        <taxon>Salvia subgen. Calosphace</taxon>
    </lineage>
</organism>
<sequence>MEHKNHIASITTSSRPLAIYHPNVWGDRFLVYTPQPCKGGEKELIEKLKVEVRVELKEASNDVVGLLKLVDAMQRLGIKYHFEEEIDQALQNLSQIFEDFCKDKDDLYTTALGFRLLRQHGYRISCSLFEKFKDAIKGSSKAPDTAEGFLGILEFFEATHLRFNGEDILDDGYVSSRKLLESSLPLLTNPVAEQVNHALHQHSIRRGLPRVEARHYISIYGQYDSHHPKLLELAKLDFNLLQDMHKGELSKLYRWWKDLEVPTKLFYARDRMVECYFWILGVYFEPKYAKARHITTKIIAIASLFDDTFDAYATFEELELFMVAIERWSMSCLDEIPEYMRGFYKALLEAFEKFEEYMTKEGTLYRLGYEIEAVKVMARNYFTEIKWREEKYKPKSEEYMQVATASSAYTSLIICSFLGMGDCVTKEAFDFVLSKPDVVKAALNICRLADDIVGHEFERKREHIPSMVECYTKEHNKSKAEAVDELLKRIETAWKLINEAFLKPTEIPTPLLTRILNFARVIEVMYSKGDWYTNVVPEMQTLIAQLLIDPVP</sequence>
<dbReference type="CDD" id="cd00684">
    <property type="entry name" value="Terpene_cyclase_plant_C1"/>
    <property type="match status" value="1"/>
</dbReference>
<name>A0ABD1G0I3_SALDI</name>
<dbReference type="InterPro" id="IPR044814">
    <property type="entry name" value="Terpene_cyclase_plant_C1"/>
</dbReference>
<evidence type="ECO:0000259" key="6">
    <source>
        <dbReference type="Pfam" id="PF01397"/>
    </source>
</evidence>
<dbReference type="FunFam" id="1.10.600.10:FF:000007">
    <property type="entry name" value="Isoprene synthase, chloroplastic"/>
    <property type="match status" value="1"/>
</dbReference>
<dbReference type="InterPro" id="IPR050148">
    <property type="entry name" value="Terpene_synthase-like"/>
</dbReference>
<evidence type="ECO:0000256" key="5">
    <source>
        <dbReference type="ARBA" id="ARBA00023239"/>
    </source>
</evidence>
<comment type="caution">
    <text evidence="8">The sequence shown here is derived from an EMBL/GenBank/DDBJ whole genome shotgun (WGS) entry which is preliminary data.</text>
</comment>
<dbReference type="SUPFAM" id="SSF48239">
    <property type="entry name" value="Terpenoid cyclases/Protein prenyltransferases"/>
    <property type="match status" value="1"/>
</dbReference>
<dbReference type="InterPro" id="IPR034741">
    <property type="entry name" value="Terpene_cyclase-like_1_C"/>
</dbReference>
<evidence type="ECO:0000313" key="8">
    <source>
        <dbReference type="EMBL" id="KAL1537586.1"/>
    </source>
</evidence>
<dbReference type="SFLD" id="SFLDS00005">
    <property type="entry name" value="Isoprenoid_Synthase_Type_I"/>
    <property type="match status" value="1"/>
</dbReference>
<keyword evidence="3" id="KW-0479">Metal-binding</keyword>
<dbReference type="SFLD" id="SFLDG01019">
    <property type="entry name" value="Terpene_Cyclase_Like_1_C_Termi"/>
    <property type="match status" value="1"/>
</dbReference>
<evidence type="ECO:0000256" key="1">
    <source>
        <dbReference type="ARBA" id="ARBA00001946"/>
    </source>
</evidence>